<dbReference type="InterPro" id="IPR043129">
    <property type="entry name" value="ATPase_NBD"/>
</dbReference>
<feature type="domain" description="Gcp-like" evidence="1">
    <location>
        <begin position="54"/>
        <end position="188"/>
    </location>
</feature>
<dbReference type="RefSeq" id="WP_200378822.1">
    <property type="nucleotide sequence ID" value="NZ_NRRU01000041.1"/>
</dbReference>
<sequence>MPHPSPPRGAAARASHETARLLAFDTSTERMAVALVAPHGAWTADEPGGALASAALLPCVHALLARAGMALADLDAIAFGRGPGAFTGLRTSCAVAQGLAFGLGCPVLPLGSLLIVAEDARIQRAPQDAAFEVDVAMDARMEEVYAGRYRWTEGRWQELAAPALYTLEAFAAMAADGPGAVAGSALAAFGERLGLAPQRARVPTEHERAAALLRLAQAAHAAGEGVDAALALPLYLRDKVALTTREREAVRAARDAAAEAPR</sequence>
<dbReference type="EMBL" id="NRRU01000041">
    <property type="protein sequence ID" value="MBK1713557.1"/>
    <property type="molecule type" value="Genomic_DNA"/>
</dbReference>
<accession>A0ABS1DU43</accession>
<dbReference type="PANTHER" id="PTHR11735">
    <property type="entry name" value="TRNA N6-ADENOSINE THREONYLCARBAMOYLTRANSFERASE"/>
    <property type="match status" value="1"/>
</dbReference>
<evidence type="ECO:0000313" key="3">
    <source>
        <dbReference type="Proteomes" id="UP001041814"/>
    </source>
</evidence>
<dbReference type="InterPro" id="IPR000905">
    <property type="entry name" value="Gcp-like_dom"/>
</dbReference>
<gene>
    <name evidence="2" type="primary">tsaB</name>
    <name evidence="2" type="ORF">CKO43_12290</name>
</gene>
<dbReference type="CDD" id="cd24032">
    <property type="entry name" value="ASKHA_NBD_TsaB"/>
    <property type="match status" value="1"/>
</dbReference>
<organism evidence="2 3">
    <name type="scientific">Rubrivivax gelatinosus</name>
    <name type="common">Rhodocyclus gelatinosus</name>
    <name type="synonym">Rhodopseudomonas gelatinosa</name>
    <dbReference type="NCBI Taxonomy" id="28068"/>
    <lineage>
        <taxon>Bacteria</taxon>
        <taxon>Pseudomonadati</taxon>
        <taxon>Pseudomonadota</taxon>
        <taxon>Betaproteobacteria</taxon>
        <taxon>Burkholderiales</taxon>
        <taxon>Sphaerotilaceae</taxon>
        <taxon>Rubrivivax</taxon>
    </lineage>
</organism>
<evidence type="ECO:0000259" key="1">
    <source>
        <dbReference type="Pfam" id="PF00814"/>
    </source>
</evidence>
<dbReference type="Proteomes" id="UP001041814">
    <property type="component" value="Unassembled WGS sequence"/>
</dbReference>
<evidence type="ECO:0000313" key="2">
    <source>
        <dbReference type="EMBL" id="MBK1713557.1"/>
    </source>
</evidence>
<reference evidence="2" key="1">
    <citation type="submission" date="2017-08" db="EMBL/GenBank/DDBJ databases">
        <authorList>
            <person name="Imhoff J.F."/>
            <person name="Rahn T."/>
            <person name="Kuenzel S."/>
            <person name="Neulinger S.C."/>
        </authorList>
    </citation>
    <scope>NUCLEOTIDE SEQUENCE</scope>
    <source>
        <strain evidence="2">IM 151</strain>
    </source>
</reference>
<dbReference type="Gene3D" id="3.30.420.40">
    <property type="match status" value="2"/>
</dbReference>
<proteinExistence type="predicted"/>
<dbReference type="Pfam" id="PF00814">
    <property type="entry name" value="TsaD"/>
    <property type="match status" value="1"/>
</dbReference>
<reference evidence="2" key="2">
    <citation type="journal article" date="2020" name="Microorganisms">
        <title>Osmotic Adaptation and Compatible Solute Biosynthesis of Phototrophic Bacteria as Revealed from Genome Analyses.</title>
        <authorList>
            <person name="Imhoff J.F."/>
            <person name="Rahn T."/>
            <person name="Kunzel S."/>
            <person name="Keller A."/>
            <person name="Neulinger S.C."/>
        </authorList>
    </citation>
    <scope>NUCLEOTIDE SEQUENCE</scope>
    <source>
        <strain evidence="2">IM 151</strain>
    </source>
</reference>
<dbReference type="InterPro" id="IPR022496">
    <property type="entry name" value="T6A_TsaB"/>
</dbReference>
<dbReference type="NCBIfam" id="TIGR03725">
    <property type="entry name" value="T6A_YeaZ"/>
    <property type="match status" value="1"/>
</dbReference>
<name>A0ABS1DU43_RUBGE</name>
<dbReference type="PANTHER" id="PTHR11735:SF11">
    <property type="entry name" value="TRNA THREONYLCARBAMOYLADENOSINE BIOSYNTHESIS PROTEIN TSAB"/>
    <property type="match status" value="1"/>
</dbReference>
<keyword evidence="3" id="KW-1185">Reference proteome</keyword>
<comment type="caution">
    <text evidence="2">The sequence shown here is derived from an EMBL/GenBank/DDBJ whole genome shotgun (WGS) entry which is preliminary data.</text>
</comment>
<dbReference type="SUPFAM" id="SSF53067">
    <property type="entry name" value="Actin-like ATPase domain"/>
    <property type="match status" value="2"/>
</dbReference>
<protein>
    <submittedName>
        <fullName evidence="2">tRNA (Adenosine(37)-N6)-threonylcarbamoyltransferase complex dimerization subunit type 1 TsaB</fullName>
    </submittedName>
</protein>